<dbReference type="EMBL" id="CP010822">
    <property type="protein sequence ID" value="ALJ91558.1"/>
    <property type="molecule type" value="Genomic_DNA"/>
</dbReference>
<evidence type="ECO:0008006" key="5">
    <source>
        <dbReference type="Google" id="ProtNLM"/>
    </source>
</evidence>
<gene>
    <name evidence="3" type="ORF">TO73_1726</name>
</gene>
<evidence type="ECO:0000256" key="2">
    <source>
        <dbReference type="SAM" id="SignalP"/>
    </source>
</evidence>
<evidence type="ECO:0000313" key="4">
    <source>
        <dbReference type="Proteomes" id="UP000058660"/>
    </source>
</evidence>
<name>A0ABN4IL50_THEA5</name>
<evidence type="ECO:0000313" key="3">
    <source>
        <dbReference type="EMBL" id="ALJ91558.1"/>
    </source>
</evidence>
<feature type="chain" id="PRO_5046215428" description="DUF4352 domain-containing protein" evidence="2">
    <location>
        <begin position="20"/>
        <end position="289"/>
    </location>
</feature>
<evidence type="ECO:0000256" key="1">
    <source>
        <dbReference type="SAM" id="MobiDB-lite"/>
    </source>
</evidence>
<organism evidence="3 4">
    <name type="scientific">Thermus aquaticus (strain ATCC BAA-2747 / Y51MC23)</name>
    <dbReference type="NCBI Taxonomy" id="498848"/>
    <lineage>
        <taxon>Bacteria</taxon>
        <taxon>Thermotogati</taxon>
        <taxon>Deinococcota</taxon>
        <taxon>Deinococci</taxon>
        <taxon>Thermales</taxon>
        <taxon>Thermaceae</taxon>
        <taxon>Thermus</taxon>
    </lineage>
</organism>
<keyword evidence="2" id="KW-0732">Signal</keyword>
<sequence length="289" mass="31439">MKRTLAFLWVLAALGVAQQVNLPKPSGPVVEVASANVSATFKIQGCARDQEGKVVCAVQIQSTARTNQQVTVPHQGVRAISARGFSYPGYLTVEGGQVDATKSTFALPAGGRASGKLVFPNVPQEETFFAALYFGGMEFRGIPIGQAPPPQAQAPAPQAQPAAPADTAEPWKRFVVGPFTFELQSIGFDLLYWRVIFNYKVTSSIDSNLQIRFDNTRTILEDGQQSTGGEWSVSGGRSDFIAGIPLLVSLRFRSPVGDARGMTVLYTEFEVFDGKDWQRIVWRNIPIPK</sequence>
<dbReference type="RefSeq" id="WP_003044886.1">
    <property type="nucleotide sequence ID" value="NZ_CP010822.1"/>
</dbReference>
<feature type="signal peptide" evidence="2">
    <location>
        <begin position="1"/>
        <end position="19"/>
    </location>
</feature>
<feature type="compositionally biased region" description="Low complexity" evidence="1">
    <location>
        <begin position="153"/>
        <end position="164"/>
    </location>
</feature>
<proteinExistence type="predicted"/>
<dbReference type="Proteomes" id="UP000058660">
    <property type="component" value="Chromosome"/>
</dbReference>
<reference evidence="4" key="1">
    <citation type="journal article" date="2015" name="PLoS ONE">
        <title>Complete Genome Sequence of Thermus aquaticus Y51MC23.</title>
        <authorList>
            <person name="Brumm P.J."/>
            <person name="Monsma S."/>
            <person name="Keough B."/>
            <person name="Jasinovica S."/>
            <person name="Ferguson E."/>
            <person name="Schoenfeld T."/>
            <person name="Lodes M."/>
            <person name="Mead D.A."/>
        </authorList>
    </citation>
    <scope>NUCLEOTIDE SEQUENCE [LARGE SCALE GENOMIC DNA]</scope>
    <source>
        <strain evidence="4">BAA-2747 / Y51MC23</strain>
    </source>
</reference>
<feature type="region of interest" description="Disordered" evidence="1">
    <location>
        <begin position="144"/>
        <end position="164"/>
    </location>
</feature>
<accession>A0ABN4IL50</accession>
<keyword evidence="4" id="KW-1185">Reference proteome</keyword>
<protein>
    <recommendedName>
        <fullName evidence="5">DUF4352 domain-containing protein</fullName>
    </recommendedName>
</protein>